<name>A0A0F9WBD4_9MICR</name>
<dbReference type="VEuPathDB" id="MicrosporidiaDB:AAJ76_1010004440"/>
<evidence type="ECO:0000313" key="2">
    <source>
        <dbReference type="EMBL" id="KKO74205.1"/>
    </source>
</evidence>
<accession>A0A0F9WBD4</accession>
<dbReference type="VEuPathDB" id="MicrosporidiaDB:G9O61_00g019420"/>
<sequence>MKLSQFSIIFTLLSILKGTIKGGLEDHIKRIDQTDAAVRTQALMYEPRIDIFCNRGVMYVYCFLFVVVGLVSAFCIGFSLCCGRNLTMYFFSAILLADIIFFILCLLMYRFWECRPVVRSRV</sequence>
<dbReference type="Proteomes" id="UP000034350">
    <property type="component" value="Unassembled WGS sequence"/>
</dbReference>
<comment type="caution">
    <text evidence="2">The sequence shown here is derived from an EMBL/GenBank/DDBJ whole genome shotgun (WGS) entry which is preliminary data.</text>
</comment>
<reference evidence="2 3" key="1">
    <citation type="journal article" date="2015" name="Environ. Microbiol.">
        <title>Genome analyses suggest the presence of polyploidy and recent human-driven expansions in eight global populations of the honeybee pathogen Nosema ceranae.</title>
        <authorList>
            <person name="Pelin A."/>
            <person name="Selman M."/>
            <person name="Aris-Brosou S."/>
            <person name="Farinelli L."/>
            <person name="Corradi N."/>
        </authorList>
    </citation>
    <scope>NUCLEOTIDE SEQUENCE [LARGE SCALE GENOMIC DNA]</scope>
    <source>
        <strain evidence="2 3">PA08 1199</strain>
    </source>
</reference>
<evidence type="ECO:0000256" key="1">
    <source>
        <dbReference type="SAM" id="Phobius"/>
    </source>
</evidence>
<dbReference type="AlphaFoldDB" id="A0A0F9WBD4"/>
<organism evidence="2 3">
    <name type="scientific">Vairimorpha ceranae</name>
    <dbReference type="NCBI Taxonomy" id="40302"/>
    <lineage>
        <taxon>Eukaryota</taxon>
        <taxon>Fungi</taxon>
        <taxon>Fungi incertae sedis</taxon>
        <taxon>Microsporidia</taxon>
        <taxon>Nosematidae</taxon>
        <taxon>Vairimorpha</taxon>
    </lineage>
</organism>
<keyword evidence="1" id="KW-0472">Membrane</keyword>
<keyword evidence="1" id="KW-1133">Transmembrane helix</keyword>
<proteinExistence type="predicted"/>
<protein>
    <submittedName>
        <fullName evidence="2">Uncharacterized protein</fullName>
    </submittedName>
</protein>
<feature type="transmembrane region" description="Helical" evidence="1">
    <location>
        <begin position="86"/>
        <end position="112"/>
    </location>
</feature>
<dbReference type="RefSeq" id="XP_024329947.1">
    <property type="nucleotide sequence ID" value="XM_024473678.1"/>
</dbReference>
<feature type="transmembrane region" description="Helical" evidence="1">
    <location>
        <begin position="58"/>
        <end position="80"/>
    </location>
</feature>
<keyword evidence="1" id="KW-0812">Transmembrane</keyword>
<keyword evidence="3" id="KW-1185">Reference proteome</keyword>
<gene>
    <name evidence="2" type="ORF">AAJ76_1010004440</name>
</gene>
<dbReference type="EMBL" id="JPQZ01000101">
    <property type="protein sequence ID" value="KKO74205.1"/>
    <property type="molecule type" value="Genomic_DNA"/>
</dbReference>
<dbReference type="GeneID" id="36318575"/>
<evidence type="ECO:0000313" key="3">
    <source>
        <dbReference type="Proteomes" id="UP000034350"/>
    </source>
</evidence>